<evidence type="ECO:0000313" key="4">
    <source>
        <dbReference type="EMBL" id="PWA61743.1"/>
    </source>
</evidence>
<organism evidence="4 5">
    <name type="scientific">Artemisia annua</name>
    <name type="common">Sweet wormwood</name>
    <dbReference type="NCBI Taxonomy" id="35608"/>
    <lineage>
        <taxon>Eukaryota</taxon>
        <taxon>Viridiplantae</taxon>
        <taxon>Streptophyta</taxon>
        <taxon>Embryophyta</taxon>
        <taxon>Tracheophyta</taxon>
        <taxon>Spermatophyta</taxon>
        <taxon>Magnoliopsida</taxon>
        <taxon>eudicotyledons</taxon>
        <taxon>Gunneridae</taxon>
        <taxon>Pentapetalae</taxon>
        <taxon>asterids</taxon>
        <taxon>campanulids</taxon>
        <taxon>Asterales</taxon>
        <taxon>Asteraceae</taxon>
        <taxon>Asteroideae</taxon>
        <taxon>Anthemideae</taxon>
        <taxon>Artemisiinae</taxon>
        <taxon>Artemisia</taxon>
    </lineage>
</organism>
<dbReference type="PANTHER" id="PTHR11908:SF132">
    <property type="entry name" value="ALDEHYDE OXIDASE 1-RELATED"/>
    <property type="match status" value="1"/>
</dbReference>
<feature type="domain" description="Aldehyde oxidase/xanthine dehydrogenase first molybdopterin binding" evidence="3">
    <location>
        <begin position="164"/>
        <end position="239"/>
    </location>
</feature>
<evidence type="ECO:0000256" key="2">
    <source>
        <dbReference type="SAM" id="MobiDB-lite"/>
    </source>
</evidence>
<dbReference type="GO" id="GO:0016491">
    <property type="term" value="F:oxidoreductase activity"/>
    <property type="evidence" value="ECO:0007669"/>
    <property type="project" value="InterPro"/>
</dbReference>
<dbReference type="SUPFAM" id="SSF56003">
    <property type="entry name" value="Molybdenum cofactor-binding domain"/>
    <property type="match status" value="1"/>
</dbReference>
<dbReference type="STRING" id="35608.A0A2U1MKF1"/>
<feature type="region of interest" description="Disordered" evidence="2">
    <location>
        <begin position="1"/>
        <end position="20"/>
    </location>
</feature>
<evidence type="ECO:0000256" key="1">
    <source>
        <dbReference type="ARBA" id="ARBA00022505"/>
    </source>
</evidence>
<proteinExistence type="predicted"/>
<name>A0A2U1MKF1_ARTAN</name>
<dbReference type="InterPro" id="IPR016208">
    <property type="entry name" value="Ald_Oxase/xanthine_DH-like"/>
</dbReference>
<comment type="caution">
    <text evidence="4">The sequence shown here is derived from an EMBL/GenBank/DDBJ whole genome shotgun (WGS) entry which is preliminary data.</text>
</comment>
<sequence>MERFKRGKIREKRRKEREMERRLKAEDAAVGKMSKINRDRDHEISEIVALCTYHDKDMIPHISNQGMAFKYRWSDAKCRHLLWMALTTAHKHRLQSCPKNLNGHLDLVGGGKLVGRRVMRKARCRLYGEVGDFAKGMAEADHQTVEQRVERSSFFEVPLMLYPSQVGDFAKGMAEADHQIHSAEIRLPSQYYFYIETQTALAIPDEDNWMVVYSSIEVPEYAQEQHCGTEVGISMNQVNNYTIQRLLIEYKFNKNYTFLAKWDKQAK</sequence>
<keyword evidence="5" id="KW-1185">Reference proteome</keyword>
<keyword evidence="1" id="KW-0500">Molybdenum</keyword>
<dbReference type="AlphaFoldDB" id="A0A2U1MKF1"/>
<evidence type="ECO:0000259" key="3">
    <source>
        <dbReference type="Pfam" id="PF02738"/>
    </source>
</evidence>
<dbReference type="Gene3D" id="3.30.365.10">
    <property type="entry name" value="Aldehyde oxidase/xanthine dehydrogenase, molybdopterin binding domain"/>
    <property type="match status" value="2"/>
</dbReference>
<dbReference type="EMBL" id="PKPP01005029">
    <property type="protein sequence ID" value="PWA61743.1"/>
    <property type="molecule type" value="Genomic_DNA"/>
</dbReference>
<accession>A0A2U1MKF1</accession>
<dbReference type="InterPro" id="IPR037165">
    <property type="entry name" value="AldOxase/xan_DH_Mopterin-bd_sf"/>
</dbReference>
<dbReference type="GO" id="GO:0005506">
    <property type="term" value="F:iron ion binding"/>
    <property type="evidence" value="ECO:0007669"/>
    <property type="project" value="InterPro"/>
</dbReference>
<dbReference type="PANTHER" id="PTHR11908">
    <property type="entry name" value="XANTHINE DEHYDROGENASE"/>
    <property type="match status" value="1"/>
</dbReference>
<reference evidence="4 5" key="1">
    <citation type="journal article" date="2018" name="Mol. Plant">
        <title>The genome of Artemisia annua provides insight into the evolution of Asteraceae family and artemisinin biosynthesis.</title>
        <authorList>
            <person name="Shen Q."/>
            <person name="Zhang L."/>
            <person name="Liao Z."/>
            <person name="Wang S."/>
            <person name="Yan T."/>
            <person name="Shi P."/>
            <person name="Liu M."/>
            <person name="Fu X."/>
            <person name="Pan Q."/>
            <person name="Wang Y."/>
            <person name="Lv Z."/>
            <person name="Lu X."/>
            <person name="Zhang F."/>
            <person name="Jiang W."/>
            <person name="Ma Y."/>
            <person name="Chen M."/>
            <person name="Hao X."/>
            <person name="Li L."/>
            <person name="Tang Y."/>
            <person name="Lv G."/>
            <person name="Zhou Y."/>
            <person name="Sun X."/>
            <person name="Brodelius P.E."/>
            <person name="Rose J.K.C."/>
            <person name="Tang K."/>
        </authorList>
    </citation>
    <scope>NUCLEOTIDE SEQUENCE [LARGE SCALE GENOMIC DNA]</scope>
    <source>
        <strain evidence="5">cv. Huhao1</strain>
        <tissue evidence="4">Leaf</tissue>
    </source>
</reference>
<dbReference type="Pfam" id="PF02738">
    <property type="entry name" value="MoCoBD_1"/>
    <property type="match status" value="1"/>
</dbReference>
<dbReference type="Proteomes" id="UP000245207">
    <property type="component" value="Unassembled WGS sequence"/>
</dbReference>
<evidence type="ECO:0000313" key="5">
    <source>
        <dbReference type="Proteomes" id="UP000245207"/>
    </source>
</evidence>
<protein>
    <submittedName>
        <fullName evidence="4">Abscisic aldehyde oxidase 3</fullName>
    </submittedName>
</protein>
<dbReference type="InterPro" id="IPR008274">
    <property type="entry name" value="AldOxase/xan_DH_MoCoBD1"/>
</dbReference>
<gene>
    <name evidence="4" type="ORF">CTI12_AA365910</name>
</gene>
<feature type="compositionally biased region" description="Basic residues" evidence="2">
    <location>
        <begin position="1"/>
        <end position="15"/>
    </location>
</feature>